<dbReference type="FunFam" id="3.30.300.20:FF:000005">
    <property type="entry name" value="Transcription termination/antitermination protein NusA"/>
    <property type="match status" value="1"/>
</dbReference>
<dbReference type="GO" id="GO:0000166">
    <property type="term" value="F:nucleotide binding"/>
    <property type="evidence" value="ECO:0007669"/>
    <property type="project" value="InterPro"/>
</dbReference>
<dbReference type="InterPro" id="IPR010214">
    <property type="entry name" value="Tscrpt_termin_fac_NusA_C_rpt"/>
</dbReference>
<comment type="subunit">
    <text evidence="8">Monomer. Binds directly to the core enzyme of the DNA-dependent RNA polymerase and to nascent RNA.</text>
</comment>
<evidence type="ECO:0000256" key="7">
    <source>
        <dbReference type="ARBA" id="ARBA00023163"/>
    </source>
</evidence>
<dbReference type="InterPro" id="IPR030842">
    <property type="entry name" value="TF_NusA_bacterial"/>
</dbReference>
<dbReference type="InterPro" id="IPR010995">
    <property type="entry name" value="DNA_repair_Rad51/TF_NusA_a-hlx"/>
</dbReference>
<organism evidence="10 11">
    <name type="scientific">Buchnera aphidicola</name>
    <name type="common">Pentalonia nigronervosa</name>
    <dbReference type="NCBI Taxonomy" id="1309793"/>
    <lineage>
        <taxon>Bacteria</taxon>
        <taxon>Pseudomonadati</taxon>
        <taxon>Pseudomonadota</taxon>
        <taxon>Gammaproteobacteria</taxon>
        <taxon>Enterobacterales</taxon>
        <taxon>Erwiniaceae</taxon>
        <taxon>Buchnera</taxon>
    </lineage>
</organism>
<keyword evidence="1 8" id="KW-0806">Transcription termination</keyword>
<dbReference type="HAMAP" id="MF_00945_B">
    <property type="entry name" value="NusA_B"/>
    <property type="match status" value="1"/>
</dbReference>
<dbReference type="InterPro" id="IPR009019">
    <property type="entry name" value="KH_sf_prok-type"/>
</dbReference>
<protein>
    <recommendedName>
        <fullName evidence="8">Transcription termination/antitermination protein NusA</fullName>
    </recommendedName>
</protein>
<dbReference type="Proteomes" id="UP000516346">
    <property type="component" value="Chromosome"/>
</dbReference>
<dbReference type="PANTHER" id="PTHR22648:SF0">
    <property type="entry name" value="TRANSCRIPTION TERMINATION_ANTITERMINATION PROTEIN NUSA"/>
    <property type="match status" value="1"/>
</dbReference>
<keyword evidence="6 8" id="KW-0805">Transcription regulation</keyword>
<sequence>MNKEILAVVEAVSNEKSLPREKIFEALEIALATATKKKYEQEIEVRVSINRKTGHFTTFRRWMVVNVVTQPTREITLEAACFEGASICVNDYVEDKIESVSFDRITTQTAKQVIVQKVREAERAMLVDQFKKYLGQIITGIVKKINRDNLTLDLGNNAEALILREGMLPRENFRPGDRIRGVLYGVYPESKGTQLFISRSKIEMLIELFRIEVPEIGEEVIEIKSAARDPGSRAKIAVRTHDKRIDPVGACVGMRGARVQAVSTELCGEKIDIILWDDNPAQFVINAMAPADVVSIVVDEDHHTMDIAVEPGNLAQAIGRNGQNVRLASQISGWELNVMTTEDMKDKYKKEAYMAFNTFKKYLNINDNIINVLVKAGFSSLEELVYIPFNELLEIEHLSVKDAELVRKTAKNALVLKELNEKNDINDKKIEKRLLNINGMNEELASKLAKKNIFTLEKLAEQGIDDLVDIENLSSKQAGLLIMTARNICWFEKKT</sequence>
<accession>A0A7H1AZZ5</accession>
<dbReference type="Pfam" id="PF08529">
    <property type="entry name" value="NusA_N"/>
    <property type="match status" value="1"/>
</dbReference>
<dbReference type="PROSITE" id="PS50084">
    <property type="entry name" value="KH_TYPE_1"/>
    <property type="match status" value="1"/>
</dbReference>
<comment type="subcellular location">
    <subcellularLocation>
        <location evidence="8">Cytoplasm</location>
    </subcellularLocation>
</comment>
<keyword evidence="5 8" id="KW-0694">RNA-binding</keyword>
<comment type="function">
    <text evidence="8">Participates in both transcription termination and antitermination.</text>
</comment>
<dbReference type="SMART" id="SM00316">
    <property type="entry name" value="S1"/>
    <property type="match status" value="1"/>
</dbReference>
<gene>
    <name evidence="8 10" type="primary">nusA</name>
    <name evidence="10" type="ORF">ICW73_01135</name>
</gene>
<evidence type="ECO:0000256" key="5">
    <source>
        <dbReference type="ARBA" id="ARBA00022884"/>
    </source>
</evidence>
<dbReference type="InterPro" id="IPR025249">
    <property type="entry name" value="TF_NusA_KH_1st"/>
</dbReference>
<dbReference type="Gene3D" id="3.30.300.20">
    <property type="match status" value="2"/>
</dbReference>
<dbReference type="NCBIfam" id="TIGR01954">
    <property type="entry name" value="nusA_Cterm_rpt"/>
    <property type="match status" value="1"/>
</dbReference>
<dbReference type="InterPro" id="IPR012340">
    <property type="entry name" value="NA-bd_OB-fold"/>
</dbReference>
<dbReference type="GO" id="GO:0006353">
    <property type="term" value="P:DNA-templated transcription termination"/>
    <property type="evidence" value="ECO:0007669"/>
    <property type="project" value="UniProtKB-UniRule"/>
</dbReference>
<dbReference type="Gene3D" id="2.40.50.140">
    <property type="entry name" value="Nucleic acid-binding proteins"/>
    <property type="match status" value="1"/>
</dbReference>
<keyword evidence="7 8" id="KW-0804">Transcription</keyword>
<dbReference type="GO" id="GO:0005829">
    <property type="term" value="C:cytosol"/>
    <property type="evidence" value="ECO:0007669"/>
    <property type="project" value="TreeGrafter"/>
</dbReference>
<comment type="similarity">
    <text evidence="8">Belongs to the NusA family.</text>
</comment>
<dbReference type="InterPro" id="IPR010213">
    <property type="entry name" value="TF_NusA"/>
</dbReference>
<dbReference type="CDD" id="cd04455">
    <property type="entry name" value="S1_NusA"/>
    <property type="match status" value="1"/>
</dbReference>
<evidence type="ECO:0000256" key="3">
    <source>
        <dbReference type="ARBA" id="ARBA00022737"/>
    </source>
</evidence>
<dbReference type="CDD" id="cd22529">
    <property type="entry name" value="KH-II_NusA_rpt2"/>
    <property type="match status" value="1"/>
</dbReference>
<dbReference type="SUPFAM" id="SSF54814">
    <property type="entry name" value="Prokaryotic type KH domain (KH-domain type II)"/>
    <property type="match status" value="2"/>
</dbReference>
<dbReference type="InterPro" id="IPR058582">
    <property type="entry name" value="KH_NusA_2nd"/>
</dbReference>
<dbReference type="GO" id="GO:0003723">
    <property type="term" value="F:RNA binding"/>
    <property type="evidence" value="ECO:0007669"/>
    <property type="project" value="UniProtKB-UniRule"/>
</dbReference>
<dbReference type="CDD" id="cd02134">
    <property type="entry name" value="KH-II_NusA_rpt1"/>
    <property type="match status" value="1"/>
</dbReference>
<dbReference type="SUPFAM" id="SSF69705">
    <property type="entry name" value="Transcription factor NusA, N-terminal domain"/>
    <property type="match status" value="1"/>
</dbReference>
<dbReference type="GO" id="GO:0003700">
    <property type="term" value="F:DNA-binding transcription factor activity"/>
    <property type="evidence" value="ECO:0007669"/>
    <property type="project" value="InterPro"/>
</dbReference>
<keyword evidence="4 8" id="KW-0889">Transcription antitermination</keyword>
<evidence type="ECO:0000256" key="1">
    <source>
        <dbReference type="ARBA" id="ARBA00022472"/>
    </source>
</evidence>
<dbReference type="FunFam" id="3.30.1480.10:FF:000001">
    <property type="entry name" value="Transcription termination/antitermination protein NusA"/>
    <property type="match status" value="1"/>
</dbReference>
<dbReference type="Pfam" id="PF13184">
    <property type="entry name" value="KH_NusA_1st"/>
    <property type="match status" value="1"/>
</dbReference>
<dbReference type="AlphaFoldDB" id="A0A7H1AZZ5"/>
<dbReference type="InterPro" id="IPR036555">
    <property type="entry name" value="NusA_N_sf"/>
</dbReference>
<dbReference type="FunFam" id="3.30.300.20:FF:000002">
    <property type="entry name" value="Transcription termination/antitermination protein NusA"/>
    <property type="match status" value="1"/>
</dbReference>
<reference evidence="10 11" key="1">
    <citation type="submission" date="2020-09" db="EMBL/GenBank/DDBJ databases">
        <title>Genome sequence of the banana aphid, Pentalonia nigronervosa Coquerel (Hemiptera: Aphididae) and its symbionts.</title>
        <authorList>
            <person name="Mathers T.C."/>
            <person name="Mugford S.T."/>
            <person name="Hogenhout S.A."/>
            <person name="Tripathi L."/>
        </authorList>
    </citation>
    <scope>NUCLEOTIDE SEQUENCE [LARGE SCALE GENOMIC DNA]</scope>
    <source>
        <strain evidence="10">Ba4</strain>
    </source>
</reference>
<dbReference type="EMBL" id="CP061275">
    <property type="protein sequence ID" value="QNS02050.1"/>
    <property type="molecule type" value="Genomic_DNA"/>
</dbReference>
<dbReference type="Gene3D" id="3.30.1480.10">
    <property type="entry name" value="NusA, N-terminal domain"/>
    <property type="match status" value="1"/>
</dbReference>
<evidence type="ECO:0000256" key="2">
    <source>
        <dbReference type="ARBA" id="ARBA00022490"/>
    </source>
</evidence>
<dbReference type="InterPro" id="IPR003029">
    <property type="entry name" value="S1_domain"/>
</dbReference>
<evidence type="ECO:0000256" key="6">
    <source>
        <dbReference type="ARBA" id="ARBA00023015"/>
    </source>
</evidence>
<evidence type="ECO:0000259" key="9">
    <source>
        <dbReference type="PROSITE" id="PS50126"/>
    </source>
</evidence>
<dbReference type="Gene3D" id="1.10.150.20">
    <property type="entry name" value="5' to 3' exonuclease, C-terminal subdomain"/>
    <property type="match status" value="2"/>
</dbReference>
<evidence type="ECO:0000256" key="8">
    <source>
        <dbReference type="HAMAP-Rule" id="MF_00945"/>
    </source>
</evidence>
<dbReference type="SUPFAM" id="SSF47794">
    <property type="entry name" value="Rad51 N-terminal domain-like"/>
    <property type="match status" value="2"/>
</dbReference>
<dbReference type="NCBIfam" id="TIGR01953">
    <property type="entry name" value="NusA"/>
    <property type="match status" value="1"/>
</dbReference>
<dbReference type="Pfam" id="PF14520">
    <property type="entry name" value="HHH_5"/>
    <property type="match status" value="1"/>
</dbReference>
<dbReference type="InterPro" id="IPR015946">
    <property type="entry name" value="KH_dom-like_a/b"/>
</dbReference>
<keyword evidence="3 8" id="KW-0677">Repeat</keyword>
<proteinExistence type="inferred from homology"/>
<evidence type="ECO:0000313" key="11">
    <source>
        <dbReference type="Proteomes" id="UP000516346"/>
    </source>
</evidence>
<evidence type="ECO:0000313" key="10">
    <source>
        <dbReference type="EMBL" id="QNS02050.1"/>
    </source>
</evidence>
<dbReference type="InterPro" id="IPR013735">
    <property type="entry name" value="TF_NusA_N"/>
</dbReference>
<keyword evidence="2 8" id="KW-0963">Cytoplasm</keyword>
<dbReference type="SUPFAM" id="SSF50249">
    <property type="entry name" value="Nucleic acid-binding proteins"/>
    <property type="match status" value="1"/>
</dbReference>
<name>A0A7H1AZZ5_9GAMM</name>
<dbReference type="PANTHER" id="PTHR22648">
    <property type="entry name" value="TRANSCRIPTION TERMINATION FACTOR NUSA"/>
    <property type="match status" value="1"/>
</dbReference>
<evidence type="ECO:0000256" key="4">
    <source>
        <dbReference type="ARBA" id="ARBA00022814"/>
    </source>
</evidence>
<feature type="domain" description="S1 motif" evidence="9">
    <location>
        <begin position="135"/>
        <end position="200"/>
    </location>
</feature>
<dbReference type="PROSITE" id="PS50126">
    <property type="entry name" value="S1"/>
    <property type="match status" value="1"/>
</dbReference>
<dbReference type="Pfam" id="PF26594">
    <property type="entry name" value="KH_NusA_2nd"/>
    <property type="match status" value="1"/>
</dbReference>
<dbReference type="FunFam" id="1.10.150.20:FF:000015">
    <property type="entry name" value="Transcription termination/antitermination protein NusA"/>
    <property type="match status" value="1"/>
</dbReference>
<dbReference type="GO" id="GO:0031564">
    <property type="term" value="P:transcription antitermination"/>
    <property type="evidence" value="ECO:0007669"/>
    <property type="project" value="UniProtKB-UniRule"/>
</dbReference>